<reference evidence="1" key="2">
    <citation type="journal article" date="2015" name="Fish Shellfish Immunol.">
        <title>Early steps in the European eel (Anguilla anguilla)-Vibrio vulnificus interaction in the gills: Role of the RtxA13 toxin.</title>
        <authorList>
            <person name="Callol A."/>
            <person name="Pajuelo D."/>
            <person name="Ebbesson L."/>
            <person name="Teles M."/>
            <person name="MacKenzie S."/>
            <person name="Amaro C."/>
        </authorList>
    </citation>
    <scope>NUCLEOTIDE SEQUENCE</scope>
</reference>
<evidence type="ECO:0000313" key="1">
    <source>
        <dbReference type="EMBL" id="JAH18971.1"/>
    </source>
</evidence>
<reference evidence="1" key="1">
    <citation type="submission" date="2014-11" db="EMBL/GenBank/DDBJ databases">
        <authorList>
            <person name="Amaro Gonzalez C."/>
        </authorList>
    </citation>
    <scope>NUCLEOTIDE SEQUENCE</scope>
</reference>
<dbReference type="EMBL" id="GBXM01089606">
    <property type="protein sequence ID" value="JAH18971.1"/>
    <property type="molecule type" value="Transcribed_RNA"/>
</dbReference>
<dbReference type="AlphaFoldDB" id="A0A0E9QPV8"/>
<organism evidence="1">
    <name type="scientific">Anguilla anguilla</name>
    <name type="common">European freshwater eel</name>
    <name type="synonym">Muraena anguilla</name>
    <dbReference type="NCBI Taxonomy" id="7936"/>
    <lineage>
        <taxon>Eukaryota</taxon>
        <taxon>Metazoa</taxon>
        <taxon>Chordata</taxon>
        <taxon>Craniata</taxon>
        <taxon>Vertebrata</taxon>
        <taxon>Euteleostomi</taxon>
        <taxon>Actinopterygii</taxon>
        <taxon>Neopterygii</taxon>
        <taxon>Teleostei</taxon>
        <taxon>Anguilliformes</taxon>
        <taxon>Anguillidae</taxon>
        <taxon>Anguilla</taxon>
    </lineage>
</organism>
<proteinExistence type="predicted"/>
<name>A0A0E9QPV8_ANGAN</name>
<accession>A0A0E9QPV8</accession>
<sequence length="26" mass="3204">MCNFLKFIFCRDCVNSFFFIHSRSKI</sequence>
<protein>
    <submittedName>
        <fullName evidence="1">Uncharacterized protein</fullName>
    </submittedName>
</protein>